<keyword evidence="10" id="KW-1185">Reference proteome</keyword>
<evidence type="ECO:0000256" key="4">
    <source>
        <dbReference type="ARBA" id="ARBA00022777"/>
    </source>
</evidence>
<comment type="catalytic activity">
    <reaction evidence="1">
        <text>ATP + protein L-histidine = ADP + protein N-phospho-L-histidine.</text>
        <dbReference type="EC" id="2.7.13.3"/>
    </reaction>
</comment>
<dbReference type="RefSeq" id="WP_179941871.1">
    <property type="nucleotide sequence ID" value="NZ_JACBYF010000028.1"/>
</dbReference>
<organism evidence="9 10">
    <name type="scientific">Gemelliphila palaticanis</name>
    <dbReference type="NCBI Taxonomy" id="81950"/>
    <lineage>
        <taxon>Bacteria</taxon>
        <taxon>Bacillati</taxon>
        <taxon>Bacillota</taxon>
        <taxon>Bacilli</taxon>
        <taxon>Bacillales</taxon>
        <taxon>Gemellaceae</taxon>
        <taxon>Gemelliphila</taxon>
    </lineage>
</organism>
<name>A0ABX2T3N9_9BACL</name>
<evidence type="ECO:0000313" key="10">
    <source>
        <dbReference type="Proteomes" id="UP000531840"/>
    </source>
</evidence>
<evidence type="ECO:0000259" key="7">
    <source>
        <dbReference type="Pfam" id="PF02518"/>
    </source>
</evidence>
<evidence type="ECO:0000256" key="6">
    <source>
        <dbReference type="SAM" id="Phobius"/>
    </source>
</evidence>
<dbReference type="EMBL" id="JACBYF010000028">
    <property type="protein sequence ID" value="NYS48089.1"/>
    <property type="molecule type" value="Genomic_DNA"/>
</dbReference>
<proteinExistence type="predicted"/>
<feature type="transmembrane region" description="Helical" evidence="6">
    <location>
        <begin position="21"/>
        <end position="39"/>
    </location>
</feature>
<sequence length="282" mass="32391">MFMYITSLLTYNYADINLKSFRNITFYIALFLTLIHLAITTNLTIIEKFASLVIIAFFTFMYAGQRASIVDYVKKQKELEHNRYINNLLAENERNRIGRDLHDTLGHVFASLTLKTELALKFLEKEKYDSLKQELLDINNLTKSSMNGVREVVNNLKFRTINEEISLAKETLNLANISLEINTNLGLEKINPTLQSTVAMVLRELVNNVIKHSRADKVFLKISEDSSSLILEMEDNGIGFTYNKKVELKSIEERIVLLKGIVEIVSYKNPTTIKITIPYGRN</sequence>
<feature type="domain" description="Histidine kinase/HSP90-like ATPase" evidence="7">
    <location>
        <begin position="197"/>
        <end position="244"/>
    </location>
</feature>
<dbReference type="InterPro" id="IPR050482">
    <property type="entry name" value="Sensor_HK_TwoCompSys"/>
</dbReference>
<dbReference type="Pfam" id="PF02518">
    <property type="entry name" value="HATPase_c"/>
    <property type="match status" value="1"/>
</dbReference>
<dbReference type="Proteomes" id="UP000531840">
    <property type="component" value="Unassembled WGS sequence"/>
</dbReference>
<dbReference type="GO" id="GO:0016301">
    <property type="term" value="F:kinase activity"/>
    <property type="evidence" value="ECO:0007669"/>
    <property type="project" value="UniProtKB-KW"/>
</dbReference>
<dbReference type="InterPro" id="IPR011712">
    <property type="entry name" value="Sig_transdc_His_kin_sub3_dim/P"/>
</dbReference>
<dbReference type="Gene3D" id="1.20.5.1930">
    <property type="match status" value="1"/>
</dbReference>
<keyword evidence="6" id="KW-0472">Membrane</keyword>
<dbReference type="Pfam" id="PF07730">
    <property type="entry name" value="HisKA_3"/>
    <property type="match status" value="1"/>
</dbReference>
<keyword evidence="5" id="KW-0902">Two-component regulatory system</keyword>
<accession>A0ABX2T3N9</accession>
<dbReference type="InterPro" id="IPR003594">
    <property type="entry name" value="HATPase_dom"/>
</dbReference>
<evidence type="ECO:0000256" key="1">
    <source>
        <dbReference type="ARBA" id="ARBA00000085"/>
    </source>
</evidence>
<dbReference type="CDD" id="cd16917">
    <property type="entry name" value="HATPase_UhpB-NarQ-NarX-like"/>
    <property type="match status" value="1"/>
</dbReference>
<evidence type="ECO:0000256" key="2">
    <source>
        <dbReference type="ARBA" id="ARBA00012438"/>
    </source>
</evidence>
<reference evidence="9 10" key="1">
    <citation type="submission" date="2020-07" db="EMBL/GenBank/DDBJ databases">
        <title>MOT database genomes.</title>
        <authorList>
            <person name="Joseph S."/>
            <person name="Aduse-Opoku J."/>
            <person name="Hashim A."/>
            <person name="Wade W."/>
            <person name="Curtis M."/>
        </authorList>
    </citation>
    <scope>NUCLEOTIDE SEQUENCE [LARGE SCALE GENOMIC DNA]</scope>
    <source>
        <strain evidence="9 10">CIP 106318</strain>
    </source>
</reference>
<keyword evidence="6" id="KW-1133">Transmembrane helix</keyword>
<dbReference type="PANTHER" id="PTHR24421:SF63">
    <property type="entry name" value="SENSOR HISTIDINE KINASE DESK"/>
    <property type="match status" value="1"/>
</dbReference>
<keyword evidence="3" id="KW-0808">Transferase</keyword>
<comment type="caution">
    <text evidence="9">The sequence shown here is derived from an EMBL/GenBank/DDBJ whole genome shotgun (WGS) entry which is preliminary data.</text>
</comment>
<feature type="transmembrane region" description="Helical" evidence="6">
    <location>
        <begin position="45"/>
        <end position="64"/>
    </location>
</feature>
<gene>
    <name evidence="9" type="ORF">HZY85_07885</name>
</gene>
<evidence type="ECO:0000313" key="9">
    <source>
        <dbReference type="EMBL" id="NYS48089.1"/>
    </source>
</evidence>
<evidence type="ECO:0000256" key="3">
    <source>
        <dbReference type="ARBA" id="ARBA00022679"/>
    </source>
</evidence>
<dbReference type="EC" id="2.7.13.3" evidence="2"/>
<protein>
    <recommendedName>
        <fullName evidence="2">histidine kinase</fullName>
        <ecNumber evidence="2">2.7.13.3</ecNumber>
    </recommendedName>
</protein>
<keyword evidence="6" id="KW-0812">Transmembrane</keyword>
<dbReference type="InterPro" id="IPR036890">
    <property type="entry name" value="HATPase_C_sf"/>
</dbReference>
<keyword evidence="4 9" id="KW-0418">Kinase</keyword>
<evidence type="ECO:0000259" key="8">
    <source>
        <dbReference type="Pfam" id="PF07730"/>
    </source>
</evidence>
<feature type="domain" description="Signal transduction histidine kinase subgroup 3 dimerisation and phosphoacceptor" evidence="8">
    <location>
        <begin position="93"/>
        <end position="157"/>
    </location>
</feature>
<evidence type="ECO:0000256" key="5">
    <source>
        <dbReference type="ARBA" id="ARBA00023012"/>
    </source>
</evidence>
<dbReference type="Gene3D" id="3.30.565.10">
    <property type="entry name" value="Histidine kinase-like ATPase, C-terminal domain"/>
    <property type="match status" value="1"/>
</dbReference>
<dbReference type="PANTHER" id="PTHR24421">
    <property type="entry name" value="NITRATE/NITRITE SENSOR PROTEIN NARX-RELATED"/>
    <property type="match status" value="1"/>
</dbReference>
<dbReference type="SUPFAM" id="SSF55874">
    <property type="entry name" value="ATPase domain of HSP90 chaperone/DNA topoisomerase II/histidine kinase"/>
    <property type="match status" value="1"/>
</dbReference>